<dbReference type="InterPro" id="IPR010335">
    <property type="entry name" value="Mesothelin"/>
</dbReference>
<evidence type="ECO:0000256" key="5">
    <source>
        <dbReference type="ARBA" id="ARBA00023136"/>
    </source>
</evidence>
<dbReference type="EMBL" id="JAERUA010000008">
    <property type="protein sequence ID" value="KAI1896191.1"/>
    <property type="molecule type" value="Genomic_DNA"/>
</dbReference>
<protein>
    <submittedName>
        <fullName evidence="8">Uncharacterized protein</fullName>
    </submittedName>
</protein>
<name>A0A8T3DH47_9TELE</name>
<proteinExistence type="inferred from homology"/>
<comment type="subcellular location">
    <subcellularLocation>
        <location evidence="1">Membrane</location>
    </subcellularLocation>
</comment>
<comment type="caution">
    <text evidence="8">The sequence shown here is derived from an EMBL/GenBank/DDBJ whole genome shotgun (WGS) entry which is preliminary data.</text>
</comment>
<dbReference type="GO" id="GO:0009986">
    <property type="term" value="C:cell surface"/>
    <property type="evidence" value="ECO:0007669"/>
    <property type="project" value="TreeGrafter"/>
</dbReference>
<evidence type="ECO:0000256" key="3">
    <source>
        <dbReference type="ARBA" id="ARBA00022729"/>
    </source>
</evidence>
<evidence type="ECO:0000256" key="4">
    <source>
        <dbReference type="ARBA" id="ARBA00022889"/>
    </source>
</evidence>
<keyword evidence="3" id="KW-0732">Signal</keyword>
<dbReference type="InterPro" id="IPR026664">
    <property type="entry name" value="Stereocilin-rel"/>
</dbReference>
<dbReference type="PANTHER" id="PTHR23412:SF6">
    <property type="entry name" value="MESOTHELIN"/>
    <property type="match status" value="1"/>
</dbReference>
<dbReference type="Proteomes" id="UP000829720">
    <property type="component" value="Unassembled WGS sequence"/>
</dbReference>
<feature type="region of interest" description="Disordered" evidence="7">
    <location>
        <begin position="2138"/>
        <end position="2164"/>
    </location>
</feature>
<dbReference type="GO" id="GO:0016020">
    <property type="term" value="C:membrane"/>
    <property type="evidence" value="ECO:0007669"/>
    <property type="project" value="UniProtKB-SubCell"/>
</dbReference>
<dbReference type="Pfam" id="PF06060">
    <property type="entry name" value="Mesothelin"/>
    <property type="match status" value="1"/>
</dbReference>
<keyword evidence="4" id="KW-0130">Cell adhesion</keyword>
<evidence type="ECO:0000256" key="2">
    <source>
        <dbReference type="ARBA" id="ARBA00011016"/>
    </source>
</evidence>
<evidence type="ECO:0000256" key="1">
    <source>
        <dbReference type="ARBA" id="ARBA00004370"/>
    </source>
</evidence>
<keyword evidence="9" id="KW-1185">Reference proteome</keyword>
<dbReference type="GO" id="GO:0007160">
    <property type="term" value="P:cell-matrix adhesion"/>
    <property type="evidence" value="ECO:0007669"/>
    <property type="project" value="TreeGrafter"/>
</dbReference>
<feature type="compositionally biased region" description="Polar residues" evidence="7">
    <location>
        <begin position="2149"/>
        <end position="2164"/>
    </location>
</feature>
<sequence length="2198" mass="242960">MTRQDFLKINKNFSALEVLDTLSPTQKVDLLLDPSLDALENETTVRIVFSSIVESPEEEELDEFFEAFVEATAQVSISTFTFGFFLLTRGTRGQCSGKQGVIENPDVRDTMLNLTLKALAPRFPTFEASDFALWFQVYLVVLLPSFHPESLLLIPMDISCDSYHAILKGLDQSLASLPFELQRGIKSSKDILTQKVPKQMDLCAGVNSHPLELNLTSEDSSGILCAYSLESYACSSTQLTAENLATLLKCKLSTNLPYSTALWKLFFMKMSDVLAEALFEYSGMTSNINGPLVPEVLDAIGEIQINNLSEEELKNVSFIKKWFEIKLRPFFPSVSNEFLSCLSTKDFSCETYQAVVRALSEQISSMDKMRQRTVYSHFIYLFLSRNDTSDTGCLSNTDGSTDWLETNFGNFSVFAPLDDLLTLNENFSSFDALTLLTPSQAAELTLSSGALDNTDQIDAVFDRLETDEPFHNIDEYLTQLSKIPELPEISPAVKDIMMNRTFLIIDEHFPQFESQDWTAWFHVKLIPILASFQAEMLAVATSEANCTNYQIIVGGVSKVSGQMTQARKQEIAQVLLDYLKESALRFSEPACREDIKNDADFLQVNLGSFSKDAPYSELKALNITGLEVLDTLSPTQKVDLLLDPSLDALENETTVRIVFSSIVESPEEEELDEFFEAFVEATAQENRTVIENPDVRDTMLNLTLKALAPRFPTFEASDFALWFQVYLVVLLPSFHPESLLLIPMDISCDSYHAILKGLDQSLASLPFELQRGIKSSKDILTQKVPKHLDSMSAVQKVELLLDPSTGALENESIVQEVFKSLLKSPNDGQLDTFFDSFVDATKQKNVTIISNTAVRDTMLNLTLTALTPKFHVFEANNFTVWFQVNLALLLPSINPNSLAVIPQNISCDSYHAIIKGCNNVAAALSMEQSQHIYNYGLNYLSGRPTQSASCILVEVEVVDLLTPKQVAQLAATPGQLKLATDAKKIMAVIPPSEFGPFFDIVSPAIQENEPSYSFEVKSAMLREVFDKGDLSEPSITDSEVLVWLKVRLRPLLQNLSASDVADFFRIVQKRSCNTNQEAVNLLDSLRSTLNEDTQNEVYRSILVLLKEPTPIRCYGSGSFYLFLRTTFTDFGNPNLTTFLSLMPINRKTELINSMLPTELSSFLSQPNVIDKDAELCTIFKNYKKTPDFLETEDVPEDVRGEILPCVWPSALSSDTQEEADLWFEKRLKLYLPFLTKDLISSTETQSAKCLPFSKLVSVLGNNYNYGKSDFEQEDVYDTIKTYLNTGTKPRCYSASDPQLSSTAWFVNYIGVFVTFISLADLNALVPTDQINVFLEDPKNIKLFNNPAIPKNVISFYTSQLYTQNPSFSPFLIPGLLLCEVPSSAYISLNQSGSVHILELLNQFCDDSVDPEASAALVENFKTFDESSIQSLGQQSTGLTTGQITTVPPSILVSSLETLSSVSGWNQGQSSAVIQQLTVGGFEINDASSLVSLGSLIGGVPSEKLKDIPSSELIVTAQNPAFVANMIQAPKIVQLTYVSKIITVNQDPNVVLQNVPDEMATEIPRSLLDFSQASVDIEKIAAKTWDQDQAAVFFEKVASGTNDAEILSPSVLQGFTCNGVRAVKPQKIQGLIRACRPRKDRKKVVLKESQLTCMYNLIKNEEPQAFTDYPSDMLLYYSYEKVEKVKCKSYFSAAGGADFTVLSTVLKKEVSLLNNAKDCLGIEGTSISSGNVEVLGNMCCTLDGSYIENSDATILEKLKNCKDLSDEQITSVEKVLLAGTTQYGDVSTWNQQTLEDLGILPLYLTTDFWNKFDKSVKKKFLKTFMPQLRGKKTAKRKLRRLFKQINSERAKRAAGCTVGDITHSTIVDGAFPFGYDASQFDLCLDVNIVKDNLAALTEKVDDEDFQKIILAKLNQAYPAGIPDEQVQVLGSVSRAASIDDINKWSITKIDTLAALMVADDGEWEPDKSEAIITKYLSTAGNSLGTAELNSIGGTNLCSLEASVLKGITPDSLSGAKALDISACSLDQKKELYKLARTAFSAQRNDTGLFYQLISPYLGGAPIEDIRTLSTQNLGMDISVFKSLAQDVFLNLTVNEVKGLLGTSLPDLKTFENDTLIEKWISEQLQSELTALNIGLTGGKERVDPPPVTVPGNNGTSNGTVTANSTTTGNGASYGIHHGSTSVPLSLILWLMITALRSLL</sequence>
<dbReference type="OrthoDB" id="9329195at2759"/>
<dbReference type="PANTHER" id="PTHR23412">
    <property type="entry name" value="STEREOCILIN RELATED"/>
    <property type="match status" value="1"/>
</dbReference>
<gene>
    <name evidence="8" type="ORF">AGOR_G00092270</name>
</gene>
<evidence type="ECO:0000313" key="8">
    <source>
        <dbReference type="EMBL" id="KAI1896191.1"/>
    </source>
</evidence>
<accession>A0A8T3DH47</accession>
<keyword evidence="6" id="KW-0325">Glycoprotein</keyword>
<evidence type="ECO:0000256" key="7">
    <source>
        <dbReference type="SAM" id="MobiDB-lite"/>
    </source>
</evidence>
<evidence type="ECO:0000313" key="9">
    <source>
        <dbReference type="Proteomes" id="UP000829720"/>
    </source>
</evidence>
<keyword evidence="5" id="KW-0472">Membrane</keyword>
<comment type="similarity">
    <text evidence="2">Belongs to the mesothelin family.</text>
</comment>
<evidence type="ECO:0000256" key="6">
    <source>
        <dbReference type="ARBA" id="ARBA00023180"/>
    </source>
</evidence>
<reference evidence="8" key="1">
    <citation type="submission" date="2021-01" db="EMBL/GenBank/DDBJ databases">
        <authorList>
            <person name="Zahm M."/>
            <person name="Roques C."/>
            <person name="Cabau C."/>
            <person name="Klopp C."/>
            <person name="Donnadieu C."/>
            <person name="Jouanno E."/>
            <person name="Lampietro C."/>
            <person name="Louis A."/>
            <person name="Herpin A."/>
            <person name="Echchiki A."/>
            <person name="Berthelot C."/>
            <person name="Parey E."/>
            <person name="Roest-Crollius H."/>
            <person name="Braasch I."/>
            <person name="Postlethwait J."/>
            <person name="Bobe J."/>
            <person name="Montfort J."/>
            <person name="Bouchez O."/>
            <person name="Begum T."/>
            <person name="Mejri S."/>
            <person name="Adams A."/>
            <person name="Chen W.-J."/>
            <person name="Guiguen Y."/>
        </authorList>
    </citation>
    <scope>NUCLEOTIDE SEQUENCE</scope>
    <source>
        <tissue evidence="8">Blood</tissue>
    </source>
</reference>
<organism evidence="8 9">
    <name type="scientific">Albula goreensis</name>
    <dbReference type="NCBI Taxonomy" id="1534307"/>
    <lineage>
        <taxon>Eukaryota</taxon>
        <taxon>Metazoa</taxon>
        <taxon>Chordata</taxon>
        <taxon>Craniata</taxon>
        <taxon>Vertebrata</taxon>
        <taxon>Euteleostomi</taxon>
        <taxon>Actinopterygii</taxon>
        <taxon>Neopterygii</taxon>
        <taxon>Teleostei</taxon>
        <taxon>Albuliformes</taxon>
        <taxon>Albulidae</taxon>
        <taxon>Albula</taxon>
    </lineage>
</organism>